<accession>A0ABX5KIA3</accession>
<proteinExistence type="predicted"/>
<comment type="caution">
    <text evidence="1">The sequence shown here is derived from an EMBL/GenBank/DDBJ whole genome shotgun (WGS) entry which is preliminary data.</text>
</comment>
<sequence length="103" mass="10844">MSRLQLVGLWLMCLVVTPVLLVAMLAQASFGAESRAKSMAVAYDECGNALFGGPATETISTRTGNALIEGKRWAKIVAPLIDAIFGKGHCLANATIDPTPRAI</sequence>
<evidence type="ECO:0000313" key="2">
    <source>
        <dbReference type="Proteomes" id="UP000245712"/>
    </source>
</evidence>
<organism evidence="1 2">
    <name type="scientific">Paraburkholderia unamae</name>
    <dbReference type="NCBI Taxonomy" id="219649"/>
    <lineage>
        <taxon>Bacteria</taxon>
        <taxon>Pseudomonadati</taxon>
        <taxon>Pseudomonadota</taxon>
        <taxon>Betaproteobacteria</taxon>
        <taxon>Burkholderiales</taxon>
        <taxon>Burkholderiaceae</taxon>
        <taxon>Paraburkholderia</taxon>
    </lineage>
</organism>
<name>A0ABX5KIA3_9BURK</name>
<protein>
    <submittedName>
        <fullName evidence="1">Uncharacterized protein</fullName>
    </submittedName>
</protein>
<dbReference type="RefSeq" id="WP_116612600.1">
    <property type="nucleotide sequence ID" value="NZ_QEOB01000012.1"/>
</dbReference>
<keyword evidence="2" id="KW-1185">Reference proteome</keyword>
<dbReference type="EMBL" id="QEOB01000012">
    <property type="protein sequence ID" value="PVX80067.1"/>
    <property type="molecule type" value="Genomic_DNA"/>
</dbReference>
<dbReference type="Proteomes" id="UP000245712">
    <property type="component" value="Unassembled WGS sequence"/>
</dbReference>
<evidence type="ECO:0000313" key="1">
    <source>
        <dbReference type="EMBL" id="PVX80067.1"/>
    </source>
</evidence>
<gene>
    <name evidence="1" type="ORF">C7402_112254</name>
</gene>
<reference evidence="1 2" key="1">
    <citation type="submission" date="2018-05" db="EMBL/GenBank/DDBJ databases">
        <title>Genomic Encyclopedia of Type Strains, Phase IV (KMG-V): Genome sequencing to study the core and pangenomes of soil and plant-associated prokaryotes.</title>
        <authorList>
            <person name="Whitman W."/>
        </authorList>
    </citation>
    <scope>NUCLEOTIDE SEQUENCE [LARGE SCALE GENOMIC DNA]</scope>
    <source>
        <strain evidence="1 2">SCZa-39</strain>
    </source>
</reference>